<dbReference type="AlphaFoldDB" id="A0A8J5XC70"/>
<evidence type="ECO:0000256" key="2">
    <source>
        <dbReference type="SAM" id="MobiDB-lite"/>
    </source>
</evidence>
<feature type="compositionally biased region" description="Low complexity" evidence="2">
    <location>
        <begin position="214"/>
        <end position="224"/>
    </location>
</feature>
<feature type="region of interest" description="Disordered" evidence="2">
    <location>
        <begin position="196"/>
        <end position="235"/>
    </location>
</feature>
<sequence length="426" mass="45936">MPAATKVPARPRLLRTWRTGVPIIRAVLAVRFLQKVATKKSDGGWNREDGLRAVLKETEQDDFWEPYGAVPTPETTNKWLKDWIAEKRARLTIVCHAPAACPRSPVVAVVQNGRTGCGDDEEVQSAKRASAETEPNEEYFWEVLMQNVIDIENEIEERKAKKAKRVASVEAEFKSVEKATFEKAAFETRGSKRLKTSQVINAEGREDGGDDTAGRGSSSRSGAKGAEKPLILDFSGDGDGSGLGGGLTGQPMCVFNGANQAKVAQAEAEKATADKRNAEQLAKKMAKAQMLAVQNATKAAESTAALMATLIADSRAQADRQAAREASAAKQQQEFMLEALKIMRAEKATASETTAGQPANDKIVEAQMLAVQNATKAAESTTALMATLIADSRAQADRQAAREASAAKQQQEFMLEALKIMRGAKD</sequence>
<dbReference type="EMBL" id="JAGTXO010000025">
    <property type="protein sequence ID" value="KAG8461549.1"/>
    <property type="molecule type" value="Genomic_DNA"/>
</dbReference>
<accession>A0A8J5XC70</accession>
<name>A0A8J5XC70_DIALT</name>
<organism evidence="3 4">
    <name type="scientific">Diacronema lutheri</name>
    <name type="common">Unicellular marine alga</name>
    <name type="synonym">Monochrysis lutheri</name>
    <dbReference type="NCBI Taxonomy" id="2081491"/>
    <lineage>
        <taxon>Eukaryota</taxon>
        <taxon>Haptista</taxon>
        <taxon>Haptophyta</taxon>
        <taxon>Pavlovophyceae</taxon>
        <taxon>Pavlovales</taxon>
        <taxon>Pavlovaceae</taxon>
        <taxon>Diacronema</taxon>
    </lineage>
</organism>
<evidence type="ECO:0000313" key="4">
    <source>
        <dbReference type="Proteomes" id="UP000751190"/>
    </source>
</evidence>
<comment type="caution">
    <text evidence="3">The sequence shown here is derived from an EMBL/GenBank/DDBJ whole genome shotgun (WGS) entry which is preliminary data.</text>
</comment>
<gene>
    <name evidence="3" type="ORF">KFE25_001153</name>
</gene>
<feature type="coiled-coil region" evidence="1">
    <location>
        <begin position="261"/>
        <end position="288"/>
    </location>
</feature>
<dbReference type="Proteomes" id="UP000751190">
    <property type="component" value="Unassembled WGS sequence"/>
</dbReference>
<protein>
    <submittedName>
        <fullName evidence="3">Uncharacterized protein</fullName>
    </submittedName>
</protein>
<keyword evidence="4" id="KW-1185">Reference proteome</keyword>
<keyword evidence="1" id="KW-0175">Coiled coil</keyword>
<evidence type="ECO:0000313" key="3">
    <source>
        <dbReference type="EMBL" id="KAG8461549.1"/>
    </source>
</evidence>
<reference evidence="3" key="1">
    <citation type="submission" date="2021-05" db="EMBL/GenBank/DDBJ databases">
        <title>The genome of the haptophyte Pavlova lutheri (Diacronema luteri, Pavlovales) - a model for lipid biosynthesis in eukaryotic algae.</title>
        <authorList>
            <person name="Hulatt C.J."/>
            <person name="Posewitz M.C."/>
        </authorList>
    </citation>
    <scope>NUCLEOTIDE SEQUENCE</scope>
    <source>
        <strain evidence="3">NIVA-4/92</strain>
    </source>
</reference>
<evidence type="ECO:0000256" key="1">
    <source>
        <dbReference type="SAM" id="Coils"/>
    </source>
</evidence>
<proteinExistence type="predicted"/>